<evidence type="ECO:0000256" key="2">
    <source>
        <dbReference type="ARBA" id="ARBA00022679"/>
    </source>
</evidence>
<keyword evidence="8" id="KW-1185">Reference proteome</keyword>
<protein>
    <submittedName>
        <fullName evidence="7">Adenine-specific DNA methylase</fullName>
    </submittedName>
</protein>
<organism evidence="7 8">
    <name type="scientific">Nostoc flagelliforme CCNUN1</name>
    <dbReference type="NCBI Taxonomy" id="2038116"/>
    <lineage>
        <taxon>Bacteria</taxon>
        <taxon>Bacillati</taxon>
        <taxon>Cyanobacteriota</taxon>
        <taxon>Cyanophyceae</taxon>
        <taxon>Nostocales</taxon>
        <taxon>Nostocaceae</taxon>
        <taxon>Nostoc</taxon>
    </lineage>
</organism>
<feature type="compositionally biased region" description="Polar residues" evidence="5">
    <location>
        <begin position="1"/>
        <end position="12"/>
    </location>
</feature>
<evidence type="ECO:0000313" key="7">
    <source>
        <dbReference type="EMBL" id="AUB37516.1"/>
    </source>
</evidence>
<dbReference type="AlphaFoldDB" id="A0A2K8SPX6"/>
<keyword evidence="3" id="KW-0949">S-adenosyl-L-methionine</keyword>
<feature type="region of interest" description="Disordered" evidence="5">
    <location>
        <begin position="1"/>
        <end position="29"/>
    </location>
</feature>
<dbReference type="InterPro" id="IPR029063">
    <property type="entry name" value="SAM-dependent_MTases_sf"/>
</dbReference>
<dbReference type="InterPro" id="IPR001737">
    <property type="entry name" value="KsgA/Erm"/>
</dbReference>
<keyword evidence="2" id="KW-0808">Transferase</keyword>
<dbReference type="Pfam" id="PF00398">
    <property type="entry name" value="RrnaAD"/>
    <property type="match status" value="1"/>
</dbReference>
<dbReference type="CDD" id="cd02440">
    <property type="entry name" value="AdoMet_MTases"/>
    <property type="match status" value="1"/>
</dbReference>
<dbReference type="PRINTS" id="PR00507">
    <property type="entry name" value="N12N6MTFRASE"/>
</dbReference>
<evidence type="ECO:0000256" key="4">
    <source>
        <dbReference type="ARBA" id="ARBA00022884"/>
    </source>
</evidence>
<evidence type="ECO:0000256" key="1">
    <source>
        <dbReference type="ARBA" id="ARBA00022603"/>
    </source>
</evidence>
<dbReference type="GO" id="GO:0000179">
    <property type="term" value="F:rRNA (adenine-N6,N6-)-dimethyltransferase activity"/>
    <property type="evidence" value="ECO:0007669"/>
    <property type="project" value="InterPro"/>
</dbReference>
<name>A0A2K8SPX6_9NOSO</name>
<accession>A0A2K8SPX6</accession>
<evidence type="ECO:0000313" key="8">
    <source>
        <dbReference type="Proteomes" id="UP000232003"/>
    </source>
</evidence>
<reference evidence="7 8" key="1">
    <citation type="submission" date="2017-11" db="EMBL/GenBank/DDBJ databases">
        <title>Complete genome of a free-living desiccation-tolerant cyanobacterium and its photosynthetic adaptation to extreme terrestrial habitat.</title>
        <authorList>
            <person name="Shang J."/>
        </authorList>
    </citation>
    <scope>NUCLEOTIDE SEQUENCE [LARGE SCALE GENOMIC DNA]</scope>
    <source>
        <strain evidence="7 8">CCNUN1</strain>
    </source>
</reference>
<dbReference type="OrthoDB" id="32195at2"/>
<dbReference type="RefSeq" id="WP_100899130.1">
    <property type="nucleotide sequence ID" value="NZ_CAWNNC010000001.1"/>
</dbReference>
<dbReference type="EMBL" id="CP024785">
    <property type="protein sequence ID" value="AUB37516.1"/>
    <property type="molecule type" value="Genomic_DNA"/>
</dbReference>
<evidence type="ECO:0000256" key="5">
    <source>
        <dbReference type="SAM" id="MobiDB-lite"/>
    </source>
</evidence>
<dbReference type="Gene3D" id="3.40.50.150">
    <property type="entry name" value="Vaccinia Virus protein VP39"/>
    <property type="match status" value="1"/>
</dbReference>
<dbReference type="InterPro" id="IPR020598">
    <property type="entry name" value="rRNA_Ade_methylase_Trfase_N"/>
</dbReference>
<evidence type="ECO:0000259" key="6">
    <source>
        <dbReference type="SMART" id="SM00650"/>
    </source>
</evidence>
<dbReference type="SUPFAM" id="SSF53335">
    <property type="entry name" value="S-adenosyl-L-methionine-dependent methyltransferases"/>
    <property type="match status" value="1"/>
</dbReference>
<dbReference type="SMART" id="SM00650">
    <property type="entry name" value="rADc"/>
    <property type="match status" value="1"/>
</dbReference>
<keyword evidence="1 7" id="KW-0489">Methyltransferase</keyword>
<dbReference type="GO" id="GO:0003723">
    <property type="term" value="F:RNA binding"/>
    <property type="evidence" value="ECO:0007669"/>
    <property type="project" value="UniProtKB-KW"/>
</dbReference>
<proteinExistence type="predicted"/>
<evidence type="ECO:0000256" key="3">
    <source>
        <dbReference type="ARBA" id="ARBA00022691"/>
    </source>
</evidence>
<feature type="domain" description="Ribosomal RNA adenine methylase transferase N-terminal" evidence="6">
    <location>
        <begin position="188"/>
        <end position="345"/>
    </location>
</feature>
<keyword evidence="4" id="KW-0694">RNA-binding</keyword>
<sequence>MNIQTNLFTSSTGDEDLLENVAPPKKPVTQSDLQLSARFREMAEALQVSIDEKSNPAVLSGSITARKLRIGKVIEQDGEYLGQIQRCLLAMSAALEDGTIPLPLTRVKTRALVEQIYCKETTPESRLVAAGLGNKAKFQEARAALLELLEKYPIVVDPEKERQRELRRLQQWVAVANIPGYFPTPPEVVKRIIKALDLTPGMTVLEPSAGSGHIAQALFDLGCEVDCVELDDGLVKLLTLKGFKVYHQDFLTYRGTYSRIAMNPDFRSNGDISHIRHAYDNCLDDGGILVSVCSSGAFFRSTRTETMFRDWVDRIGGVVKTLPKDAFRKGDRPVGVSTELVTLRK</sequence>
<dbReference type="KEGG" id="nfl:COO91_03461"/>
<dbReference type="Proteomes" id="UP000232003">
    <property type="component" value="Chromosome"/>
</dbReference>
<gene>
    <name evidence="7" type="ORF">COO91_03461</name>
</gene>